<protein>
    <submittedName>
        <fullName evidence="1">Uncharacterized protein</fullName>
    </submittedName>
</protein>
<proteinExistence type="predicted"/>
<evidence type="ECO:0000313" key="2">
    <source>
        <dbReference type="Proteomes" id="UP000221795"/>
    </source>
</evidence>
<gene>
    <name evidence="1" type="ORF">Goe3_c10300</name>
</gene>
<name>A0A217ER53_BPGO3</name>
<dbReference type="EMBL" id="KY368640">
    <property type="protein sequence ID" value="APZ82564.1"/>
    <property type="molecule type" value="Genomic_DNA"/>
</dbReference>
<reference evidence="1" key="1">
    <citation type="journal article" date="2017" name="Viruses">
        <title>Characterization of Bacillus subtilis Viruses vB_BsuM-Goe2 and vB_BsuM-Goe3.</title>
        <authorList>
            <person name="Willms I.M."/>
            <person name="Hoppert M."/>
            <person name="Hertel R."/>
        </authorList>
    </citation>
    <scope>NUCLEOTIDE SEQUENCE [LARGE SCALE GENOMIC DNA]</scope>
</reference>
<organism evidence="1 2">
    <name type="scientific">Bacillus phage vB_BsuM-Goe3</name>
    <dbReference type="NCBI Taxonomy" id="1933063"/>
    <lineage>
        <taxon>Viruses</taxon>
        <taxon>Duplodnaviria</taxon>
        <taxon>Heunggongvirae</taxon>
        <taxon>Uroviricota</taxon>
        <taxon>Caudoviricetes</taxon>
        <taxon>Herelleviridae</taxon>
        <taxon>Bastillevirinae</taxon>
        <taxon>Grisebachstrassevirus</taxon>
        <taxon>Grisebachstrassevirus goe3</taxon>
    </lineage>
</organism>
<keyword evidence="2" id="KW-1185">Reference proteome</keyword>
<dbReference type="Proteomes" id="UP000221795">
    <property type="component" value="Segment"/>
</dbReference>
<sequence>MVPEKRSPEKLLLDYIAAVAEISWICRRARIHGVDMNDITEIEGQIDKAEGRDKEIRDMMNK</sequence>
<organismHost>
    <name type="scientific">Bacillus subtilis</name>
    <dbReference type="NCBI Taxonomy" id="1423"/>
</organismHost>
<evidence type="ECO:0000313" key="1">
    <source>
        <dbReference type="EMBL" id="APZ82564.1"/>
    </source>
</evidence>
<accession>A0A217ER53</accession>